<evidence type="ECO:0000256" key="10">
    <source>
        <dbReference type="PIRSR" id="PIRSR005700-1"/>
    </source>
</evidence>
<dbReference type="FunFam" id="3.90.70.10:FF:000021">
    <property type="entry name" value="Bleomycin hydrolase"/>
    <property type="match status" value="1"/>
</dbReference>
<dbReference type="EMBL" id="IACF01003811">
    <property type="protein sequence ID" value="LAB69420.1"/>
    <property type="molecule type" value="mRNA"/>
</dbReference>
<dbReference type="PROSITE" id="PS00139">
    <property type="entry name" value="THIOL_PROTEASE_CYS"/>
    <property type="match status" value="1"/>
</dbReference>
<dbReference type="InterPro" id="IPR000169">
    <property type="entry name" value="Pept_cys_AS"/>
</dbReference>
<dbReference type="Gene3D" id="3.90.70.10">
    <property type="entry name" value="Cysteine proteinases"/>
    <property type="match status" value="1"/>
</dbReference>
<dbReference type="AlphaFoldDB" id="A0A2P2I6B0"/>
<evidence type="ECO:0000256" key="7">
    <source>
        <dbReference type="ARBA" id="ARBA00022801"/>
    </source>
</evidence>
<comment type="catalytic activity">
    <reaction evidence="1 9">
        <text>Inactivates bleomycin B2 (a cytotoxic glycometallopeptide) by hydrolysis of a carboxyamide bond of beta-aminoalanine, but also shows general aminopeptidase activity. The specificity varies somewhat with source, but amino acid arylamides of Met, Leu and Ala are preferred.</text>
        <dbReference type="EC" id="3.4.22.40"/>
    </reaction>
</comment>
<evidence type="ECO:0000256" key="8">
    <source>
        <dbReference type="ARBA" id="ARBA00022807"/>
    </source>
</evidence>
<keyword evidence="7 9" id="KW-0378">Hydrolase</keyword>
<feature type="active site" evidence="10">
    <location>
        <position position="406"/>
    </location>
</feature>
<dbReference type="InterPro" id="IPR004134">
    <property type="entry name" value="Peptidase_C1B"/>
</dbReference>
<organism evidence="11">
    <name type="scientific">Hirondellea gigas</name>
    <dbReference type="NCBI Taxonomy" id="1518452"/>
    <lineage>
        <taxon>Eukaryota</taxon>
        <taxon>Metazoa</taxon>
        <taxon>Ecdysozoa</taxon>
        <taxon>Arthropoda</taxon>
        <taxon>Crustacea</taxon>
        <taxon>Multicrustacea</taxon>
        <taxon>Malacostraca</taxon>
        <taxon>Eumalacostraca</taxon>
        <taxon>Peracarida</taxon>
        <taxon>Amphipoda</taxon>
        <taxon>Amphilochidea</taxon>
        <taxon>Lysianassida</taxon>
        <taxon>Lysianassidira</taxon>
        <taxon>Lysianassoidea</taxon>
        <taxon>Lysianassidae</taxon>
        <taxon>Hirondellea</taxon>
    </lineage>
</organism>
<evidence type="ECO:0000256" key="4">
    <source>
        <dbReference type="ARBA" id="ARBA00022227"/>
    </source>
</evidence>
<protein>
    <recommendedName>
        <fullName evidence="4 9">Bleomycin hydrolase</fullName>
        <ecNumber evidence="3 9">3.4.22.40</ecNumber>
    </recommendedName>
</protein>
<dbReference type="SUPFAM" id="SSF54001">
    <property type="entry name" value="Cysteine proteinases"/>
    <property type="match status" value="1"/>
</dbReference>
<keyword evidence="8 9" id="KW-0788">Thiol protease</keyword>
<dbReference type="CDD" id="cd00585">
    <property type="entry name" value="Peptidase_C1B"/>
    <property type="match status" value="1"/>
</dbReference>
<dbReference type="EC" id="3.4.22.40" evidence="3 9"/>
<dbReference type="GO" id="GO:0009636">
    <property type="term" value="P:response to toxic substance"/>
    <property type="evidence" value="ECO:0007669"/>
    <property type="project" value="TreeGrafter"/>
</dbReference>
<proteinExistence type="evidence at transcript level"/>
<dbReference type="GO" id="GO:0006508">
    <property type="term" value="P:proteolysis"/>
    <property type="evidence" value="ECO:0007669"/>
    <property type="project" value="UniProtKB-KW"/>
</dbReference>
<feature type="active site" evidence="10">
    <location>
        <position position="83"/>
    </location>
</feature>
<comment type="similarity">
    <text evidence="9">Belongs to the peptidase C1 family.</text>
</comment>
<evidence type="ECO:0000256" key="6">
    <source>
        <dbReference type="ARBA" id="ARBA00022670"/>
    </source>
</evidence>
<name>A0A2P2I6B0_9CRUS</name>
<evidence type="ECO:0000256" key="3">
    <source>
        <dbReference type="ARBA" id="ARBA00012465"/>
    </source>
</evidence>
<dbReference type="PANTHER" id="PTHR10363:SF2">
    <property type="entry name" value="BLEOMYCIN HYDROLASE"/>
    <property type="match status" value="1"/>
</dbReference>
<dbReference type="InterPro" id="IPR038765">
    <property type="entry name" value="Papain-like_cys_pep_sf"/>
</dbReference>
<dbReference type="PANTHER" id="PTHR10363">
    <property type="entry name" value="BLEOMYCIN HYDROLASE"/>
    <property type="match status" value="1"/>
</dbReference>
<comment type="subcellular location">
    <subcellularLocation>
        <location evidence="2 9">Cytoplasm</location>
    </subcellularLocation>
</comment>
<dbReference type="GO" id="GO:0070005">
    <property type="term" value="F:cysteine-type aminopeptidase activity"/>
    <property type="evidence" value="ECO:0007669"/>
    <property type="project" value="InterPro"/>
</dbReference>
<evidence type="ECO:0000256" key="2">
    <source>
        <dbReference type="ARBA" id="ARBA00004496"/>
    </source>
</evidence>
<accession>A0A2P2I6B0</accession>
<evidence type="ECO:0000313" key="11">
    <source>
        <dbReference type="EMBL" id="LAB69420.1"/>
    </source>
</evidence>
<keyword evidence="6 9" id="KW-0645">Protease</keyword>
<dbReference type="Pfam" id="PF03051">
    <property type="entry name" value="Peptidase_C1_2"/>
    <property type="match status" value="1"/>
</dbReference>
<dbReference type="GO" id="GO:0043418">
    <property type="term" value="P:homocysteine catabolic process"/>
    <property type="evidence" value="ECO:0007669"/>
    <property type="project" value="TreeGrafter"/>
</dbReference>
<evidence type="ECO:0000256" key="5">
    <source>
        <dbReference type="ARBA" id="ARBA00022490"/>
    </source>
</evidence>
<evidence type="ECO:0000256" key="9">
    <source>
        <dbReference type="PIRNR" id="PIRNR005700"/>
    </source>
</evidence>
<reference evidence="11" key="1">
    <citation type="journal article" date="2018" name="Biosci. Biotechnol. Biochem.">
        <title>Polysaccharide hydrolase of the hadal zone amphipods Hirondellea gigas.</title>
        <authorList>
            <person name="Kobayashi H."/>
            <person name="Nagahama T."/>
            <person name="Arai W."/>
            <person name="Sasagawa Y."/>
            <person name="Umeda M."/>
            <person name="Hayashi T."/>
            <person name="Nikaido I."/>
            <person name="Watanabe H."/>
            <person name="Oguri K."/>
            <person name="Kitazato H."/>
            <person name="Fujioka K."/>
            <person name="Kido Y."/>
            <person name="Takami H."/>
        </authorList>
    </citation>
    <scope>NUCLEOTIDE SEQUENCE</scope>
    <source>
        <tissue evidence="11">Whole body</tissue>
    </source>
</reference>
<dbReference type="GO" id="GO:0005737">
    <property type="term" value="C:cytoplasm"/>
    <property type="evidence" value="ECO:0007669"/>
    <property type="project" value="UniProtKB-SubCell"/>
</dbReference>
<sequence>METNNSENTCSSLFDINCSVVDDYRQQVESEPASQLAANACWKHDPVEVCVRRDVIGCSQHVFSHKVETEGKPMTNQRSSGRCWLFAALNVIRLPFCKSLNIDEFEFSQAYLFFWDKIERCNYFLNRMVQCCREGESVEGRLMSFLLHDPTIDGGQWDMTVNLILKYGLVPKKCFPESYSSENSARLNRILHSKLREYTFEIKELISQPDTTDENIRALLRRQMQEVFRIVSITLGLPPSQFTWQYYDKSKVAKEIGPITPKQFYQDCVKPIFDIDEKVCLVNDPRPSNAYGRPYTVFCLGNMTDGRPTVYNNQPIETLMKVAEESIKGGEAVWFGCEVGKFFASKYGIQDTRAHDYKMLLGVDVYLGLCKADRLVYGDSLMTHAMTFTACQTVEGEVPSKWRVENSWGEERGEKGYHVLTSQWFKEFVFEVVVDRKYVPQEVMDVLKLPVIELPAWDPMGALARNRIDTAL</sequence>
<feature type="active site" evidence="10">
    <location>
        <position position="384"/>
    </location>
</feature>
<dbReference type="GO" id="GO:0004197">
    <property type="term" value="F:cysteine-type endopeptidase activity"/>
    <property type="evidence" value="ECO:0007669"/>
    <property type="project" value="UniProtKB-EC"/>
</dbReference>
<evidence type="ECO:0000256" key="1">
    <source>
        <dbReference type="ARBA" id="ARBA00000423"/>
    </source>
</evidence>
<dbReference type="PIRSF" id="PIRSF005700">
    <property type="entry name" value="PepC"/>
    <property type="match status" value="1"/>
</dbReference>
<keyword evidence="5 9" id="KW-0963">Cytoplasm</keyword>